<keyword evidence="2" id="KW-1185">Reference proteome</keyword>
<feature type="non-terminal residue" evidence="1">
    <location>
        <position position="74"/>
    </location>
</feature>
<proteinExistence type="predicted"/>
<dbReference type="Proteomes" id="UP001165060">
    <property type="component" value="Unassembled WGS sequence"/>
</dbReference>
<name>A0ABQ6NAZ4_9STRA</name>
<organism evidence="1 2">
    <name type="scientific">Tetraparma gracilis</name>
    <dbReference type="NCBI Taxonomy" id="2962635"/>
    <lineage>
        <taxon>Eukaryota</taxon>
        <taxon>Sar</taxon>
        <taxon>Stramenopiles</taxon>
        <taxon>Ochrophyta</taxon>
        <taxon>Bolidophyceae</taxon>
        <taxon>Parmales</taxon>
        <taxon>Triparmaceae</taxon>
        <taxon>Tetraparma</taxon>
    </lineage>
</organism>
<sequence>MPTKARQERNAVSALALLAASLPPRPPASSPFWLSLSSPTLSSPSQAMGPSRIAAPMVRHSDLPFRMQCRFHGA</sequence>
<reference evidence="1 2" key="1">
    <citation type="journal article" date="2023" name="Commun. Biol.">
        <title>Genome analysis of Parmales, the sister group of diatoms, reveals the evolutionary specialization of diatoms from phago-mixotrophs to photoautotrophs.</title>
        <authorList>
            <person name="Ban H."/>
            <person name="Sato S."/>
            <person name="Yoshikawa S."/>
            <person name="Yamada K."/>
            <person name="Nakamura Y."/>
            <person name="Ichinomiya M."/>
            <person name="Sato N."/>
            <person name="Blanc-Mathieu R."/>
            <person name="Endo H."/>
            <person name="Kuwata A."/>
            <person name="Ogata H."/>
        </authorList>
    </citation>
    <scope>NUCLEOTIDE SEQUENCE [LARGE SCALE GENOMIC DNA]</scope>
</reference>
<accession>A0ABQ6NAZ4</accession>
<dbReference type="EMBL" id="BRYB01006274">
    <property type="protein sequence ID" value="GMI54042.1"/>
    <property type="molecule type" value="Genomic_DNA"/>
</dbReference>
<evidence type="ECO:0008006" key="3">
    <source>
        <dbReference type="Google" id="ProtNLM"/>
    </source>
</evidence>
<protein>
    <recommendedName>
        <fullName evidence="3">Secreted protein</fullName>
    </recommendedName>
</protein>
<comment type="caution">
    <text evidence="1">The sequence shown here is derived from an EMBL/GenBank/DDBJ whole genome shotgun (WGS) entry which is preliminary data.</text>
</comment>
<evidence type="ECO:0000313" key="1">
    <source>
        <dbReference type="EMBL" id="GMI54042.1"/>
    </source>
</evidence>
<evidence type="ECO:0000313" key="2">
    <source>
        <dbReference type="Proteomes" id="UP001165060"/>
    </source>
</evidence>
<gene>
    <name evidence="1" type="ORF">TeGR_g3302</name>
</gene>